<keyword evidence="2" id="KW-0472">Membrane</keyword>
<keyword evidence="4" id="KW-1185">Reference proteome</keyword>
<keyword evidence="2" id="KW-0812">Transmembrane</keyword>
<evidence type="ECO:0000256" key="2">
    <source>
        <dbReference type="SAM" id="Phobius"/>
    </source>
</evidence>
<keyword evidence="2" id="KW-1133">Transmembrane helix</keyword>
<dbReference type="RefSeq" id="WP_336449681.1">
    <property type="nucleotide sequence ID" value="NZ_JBAWKY010000006.1"/>
</dbReference>
<dbReference type="Proteomes" id="UP001387110">
    <property type="component" value="Unassembled WGS sequence"/>
</dbReference>
<evidence type="ECO:0000313" key="4">
    <source>
        <dbReference type="Proteomes" id="UP001387110"/>
    </source>
</evidence>
<proteinExistence type="predicted"/>
<organism evidence="3 4">
    <name type="scientific">Exiguobacterium indicum</name>
    <dbReference type="NCBI Taxonomy" id="296995"/>
    <lineage>
        <taxon>Bacteria</taxon>
        <taxon>Bacillati</taxon>
        <taxon>Bacillota</taxon>
        <taxon>Bacilli</taxon>
        <taxon>Bacillales</taxon>
        <taxon>Bacillales Family XII. Incertae Sedis</taxon>
        <taxon>Exiguobacterium</taxon>
    </lineage>
</organism>
<gene>
    <name evidence="3" type="ORF">SZL87_15540</name>
</gene>
<keyword evidence="1" id="KW-0175">Coiled coil</keyword>
<feature type="transmembrane region" description="Helical" evidence="2">
    <location>
        <begin position="9"/>
        <end position="28"/>
    </location>
</feature>
<comment type="caution">
    <text evidence="3">The sequence shown here is derived from an EMBL/GenBank/DDBJ whole genome shotgun (WGS) entry which is preliminary data.</text>
</comment>
<reference evidence="3 4" key="1">
    <citation type="submission" date="2023-12" db="EMBL/GenBank/DDBJ databases">
        <authorList>
            <person name="Easwaran N."/>
            <person name="Lazarus H.P.S."/>
        </authorList>
    </citation>
    <scope>NUCLEOTIDE SEQUENCE [LARGE SCALE GENOMIC DNA]</scope>
    <source>
        <strain evidence="3 4">VIT-2023</strain>
    </source>
</reference>
<protein>
    <submittedName>
        <fullName evidence="3">Uncharacterized protein</fullName>
    </submittedName>
</protein>
<feature type="coiled-coil region" evidence="1">
    <location>
        <begin position="41"/>
        <end position="92"/>
    </location>
</feature>
<evidence type="ECO:0000256" key="1">
    <source>
        <dbReference type="SAM" id="Coils"/>
    </source>
</evidence>
<name>A0ABU8ELM9_9BACL</name>
<dbReference type="EMBL" id="JBAWKY010000006">
    <property type="protein sequence ID" value="MEI4463838.1"/>
    <property type="molecule type" value="Genomic_DNA"/>
</dbReference>
<evidence type="ECO:0000313" key="3">
    <source>
        <dbReference type="EMBL" id="MEI4463838.1"/>
    </source>
</evidence>
<sequence length="182" mass="20588">MEQKFKKYVILPIVIVFIFFIGSLFGTYSAQSEIEDGALYSDELREKNSALKKENKDILDLVKQRDAIKEDYEKTKDKNKSLEEKISKKEDVLGDLTFEVIYAKRKPITLSPGQYIIGDDVPVNRYRVESIGEGSNFTVNSIDGDLKVNTILGVDGVNSYTFFGEDGDVLETQADVKLKIIE</sequence>
<accession>A0ABU8ELM9</accession>